<dbReference type="EMBL" id="MAAO01000004">
    <property type="protein sequence ID" value="OUR98739.1"/>
    <property type="molecule type" value="Genomic_DNA"/>
</dbReference>
<dbReference type="Proteomes" id="UP000196531">
    <property type="component" value="Unassembled WGS sequence"/>
</dbReference>
<evidence type="ECO:0008006" key="3">
    <source>
        <dbReference type="Google" id="ProtNLM"/>
    </source>
</evidence>
<dbReference type="InterPro" id="IPR023346">
    <property type="entry name" value="Lysozyme-like_dom_sf"/>
</dbReference>
<accession>A0A1Y5FAP0</accession>
<sequence length="223" mass="25806">MKVFLLSFVLFSLFSCSEETVPKLLPVEPTPTPDRGGYDQLKPQSFSVVGEYGTQWHAEWTQLVFDALDIQNSSLLEDDLNLYDLRKVNCSNYNVLPRLDKKKFWALFMASISYFESSFNPAERYWESSMGKYSEGLLQLSIDDSDYYDFCELNRTTILNPENNLSCGMSVMAKQISGSKRRPSGELFPKSMFYWSVLTRVKMKNKVITFFNKRVNEIIPSCF</sequence>
<evidence type="ECO:0000313" key="2">
    <source>
        <dbReference type="Proteomes" id="UP000196531"/>
    </source>
</evidence>
<reference evidence="2" key="1">
    <citation type="journal article" date="2017" name="Proc. Natl. Acad. Sci. U.S.A.">
        <title>Simulation of Deepwater Horizon oil plume reveals substrate specialization within a complex community of hydrocarbon-degraders.</title>
        <authorList>
            <person name="Hu P."/>
            <person name="Dubinsky E.A."/>
            <person name="Probst A.J."/>
            <person name="Wang J."/>
            <person name="Sieber C.M.K."/>
            <person name="Tom L.M."/>
            <person name="Gardinali P."/>
            <person name="Banfield J.F."/>
            <person name="Atlas R.M."/>
            <person name="Andersen G.L."/>
        </authorList>
    </citation>
    <scope>NUCLEOTIDE SEQUENCE [LARGE SCALE GENOMIC DNA]</scope>
</reference>
<dbReference type="PROSITE" id="PS51257">
    <property type="entry name" value="PROKAR_LIPOPROTEIN"/>
    <property type="match status" value="1"/>
</dbReference>
<dbReference type="SUPFAM" id="SSF53955">
    <property type="entry name" value="Lysozyme-like"/>
    <property type="match status" value="1"/>
</dbReference>
<evidence type="ECO:0000313" key="1">
    <source>
        <dbReference type="EMBL" id="OUR98739.1"/>
    </source>
</evidence>
<organism evidence="1 2">
    <name type="scientific">Halobacteriovorax marinus</name>
    <dbReference type="NCBI Taxonomy" id="97084"/>
    <lineage>
        <taxon>Bacteria</taxon>
        <taxon>Pseudomonadati</taxon>
        <taxon>Bdellovibrionota</taxon>
        <taxon>Bacteriovoracia</taxon>
        <taxon>Bacteriovoracales</taxon>
        <taxon>Halobacteriovoraceae</taxon>
        <taxon>Halobacteriovorax</taxon>
    </lineage>
</organism>
<proteinExistence type="predicted"/>
<dbReference type="AlphaFoldDB" id="A0A1Y5FAP0"/>
<comment type="caution">
    <text evidence="1">The sequence shown here is derived from an EMBL/GenBank/DDBJ whole genome shotgun (WGS) entry which is preliminary data.</text>
</comment>
<gene>
    <name evidence="1" type="ORF">A9Q84_04820</name>
</gene>
<protein>
    <recommendedName>
        <fullName evidence="3">Transglycosylase SLT domain-containing protein</fullName>
    </recommendedName>
</protein>
<name>A0A1Y5FAP0_9BACT</name>